<feature type="signal peptide" evidence="1">
    <location>
        <begin position="1"/>
        <end position="37"/>
    </location>
</feature>
<reference evidence="3 4" key="1">
    <citation type="journal article" date="2007" name="Appl. Environ. Microbiol.">
        <title>Rhizobial factors required for stem nodule maturation and maintenance in Sesbania rostrata-Azorhizobium caulinodans ORS571 symbiosis.</title>
        <authorList>
            <person name="Suzuki S."/>
            <person name="Aono T."/>
            <person name="Lee KB."/>
            <person name="Suzuki T."/>
            <person name="Liu CT."/>
            <person name="Miwa H."/>
            <person name="Wakao S."/>
            <person name="Iki T."/>
            <person name="Oyaizu H."/>
        </authorList>
    </citation>
    <scope>NUCLEOTIDE SEQUENCE [LARGE SCALE GENOMIC DNA]</scope>
    <source>
        <strain evidence="4">ATCC 43989 / DSM 5975 / JCM 20966 / LMG 6465 / NBRC 14845 / NCIMB 13405 / ORS 571</strain>
    </source>
</reference>
<protein>
    <recommendedName>
        <fullName evidence="2">SsuA/THI5-like domain-containing protein</fullName>
    </recommendedName>
</protein>
<dbReference type="GO" id="GO:0009228">
    <property type="term" value="P:thiamine biosynthetic process"/>
    <property type="evidence" value="ECO:0007669"/>
    <property type="project" value="InterPro"/>
</dbReference>
<evidence type="ECO:0000313" key="4">
    <source>
        <dbReference type="Proteomes" id="UP000000270"/>
    </source>
</evidence>
<proteinExistence type="predicted"/>
<dbReference type="PANTHER" id="PTHR31528:SF15">
    <property type="entry name" value="RIBOFLAVIN-BINDING PROTEIN RIBY"/>
    <property type="match status" value="1"/>
</dbReference>
<accession>A8IG29</accession>
<reference evidence="3 4" key="4">
    <citation type="journal article" date="2009" name="Appl. Environ. Microbiol.">
        <title>Comparative genome-wide transcriptional profiling of Azorhizobium caulinodans ORS571 grown under free-living and symbiotic conditions.</title>
        <authorList>
            <person name="Tsukada S."/>
            <person name="Aono T."/>
            <person name="Akiba N."/>
            <person name="Lee KB."/>
            <person name="Liu CT."/>
            <person name="Toyazaki H."/>
            <person name="Oyaizu H."/>
        </authorList>
    </citation>
    <scope>NUCLEOTIDE SEQUENCE [LARGE SCALE GENOMIC DNA]</scope>
    <source>
        <strain evidence="4">ATCC 43989 / DSM 5975 / JCM 20966 / LMG 6465 / NBRC 14845 / NCIMB 13405 / ORS 571</strain>
    </source>
</reference>
<dbReference type="InterPro" id="IPR015168">
    <property type="entry name" value="SsuA/THI5"/>
</dbReference>
<dbReference type="HOGENOM" id="CLU_028871_1_1_5"/>
<keyword evidence="4" id="KW-1185">Reference proteome</keyword>
<dbReference type="eggNOG" id="COG0715">
    <property type="taxonomic scope" value="Bacteria"/>
</dbReference>
<dbReference type="InterPro" id="IPR027939">
    <property type="entry name" value="NMT1/THI5"/>
</dbReference>
<dbReference type="SUPFAM" id="SSF53850">
    <property type="entry name" value="Periplasmic binding protein-like II"/>
    <property type="match status" value="1"/>
</dbReference>
<reference evidence="3 4" key="5">
    <citation type="journal article" date="2010" name="Appl. Environ. Microbiol.">
        <title>phrR-like gene praR of Azorhizobium caulinodans ORS571 is essential for symbiosis with Sesbania rostrata and is involved in expression of reb genes.</title>
        <authorList>
            <person name="Akiba N."/>
            <person name="Aono T."/>
            <person name="Toyazaki H."/>
            <person name="Sato S."/>
            <person name="Oyaizu H."/>
        </authorList>
    </citation>
    <scope>NUCLEOTIDE SEQUENCE [LARGE SCALE GENOMIC DNA]</scope>
    <source>
        <strain evidence="4">ATCC 43989 / DSM 5975 / JCM 20966 / LMG 6465 / NBRC 14845 / NCIMB 13405 / ORS 571</strain>
    </source>
</reference>
<name>A8IG29_AZOC5</name>
<organism evidence="3 4">
    <name type="scientific">Azorhizobium caulinodans (strain ATCC 43989 / DSM 5975 / JCM 20966 / LMG 6465 / NBRC 14845 / NCIMB 13405 / ORS 571)</name>
    <dbReference type="NCBI Taxonomy" id="438753"/>
    <lineage>
        <taxon>Bacteria</taxon>
        <taxon>Pseudomonadati</taxon>
        <taxon>Pseudomonadota</taxon>
        <taxon>Alphaproteobacteria</taxon>
        <taxon>Hyphomicrobiales</taxon>
        <taxon>Xanthobacteraceae</taxon>
        <taxon>Azorhizobium</taxon>
    </lineage>
</organism>
<dbReference type="AlphaFoldDB" id="A8IG29"/>
<dbReference type="KEGG" id="azc:AZC_0026"/>
<dbReference type="STRING" id="438753.AZC_0026"/>
<dbReference type="EMBL" id="AP009384">
    <property type="protein sequence ID" value="BAF86024.1"/>
    <property type="molecule type" value="Genomic_DNA"/>
</dbReference>
<reference evidence="4" key="2">
    <citation type="submission" date="2007-04" db="EMBL/GenBank/DDBJ databases">
        <title>Complete genome sequence of the nitrogen-fixing bacterium Azorhizobium caulinodans ORS571.</title>
        <authorList>
            <person name="Lee K.B."/>
            <person name="Backer P.D."/>
            <person name="Aono T."/>
            <person name="Liu C.T."/>
            <person name="Suzuki S."/>
            <person name="Suzuki T."/>
            <person name="Kaneko T."/>
            <person name="Yamada M."/>
            <person name="Tabata S."/>
            <person name="Kupfer D.M."/>
            <person name="Najar F.Z."/>
            <person name="Wiley G.B."/>
            <person name="Roe B."/>
            <person name="Binnewies T."/>
            <person name="Ussery D."/>
            <person name="Vereecke D."/>
            <person name="Gevers D."/>
            <person name="Holsters M."/>
            <person name="Oyaizu H."/>
        </authorList>
    </citation>
    <scope>NUCLEOTIDE SEQUENCE [LARGE SCALE GENOMIC DNA]</scope>
    <source>
        <strain evidence="4">ATCC 43989 / DSM 5975 / JCM 20966 / LMG 6465 / NBRC 14845 / NCIMB 13405 / ORS 571</strain>
    </source>
</reference>
<dbReference type="Gene3D" id="3.40.190.10">
    <property type="entry name" value="Periplasmic binding protein-like II"/>
    <property type="match status" value="2"/>
</dbReference>
<dbReference type="Pfam" id="PF09084">
    <property type="entry name" value="NMT1"/>
    <property type="match status" value="1"/>
</dbReference>
<evidence type="ECO:0000259" key="2">
    <source>
        <dbReference type="Pfam" id="PF09084"/>
    </source>
</evidence>
<keyword evidence="1" id="KW-0732">Signal</keyword>
<feature type="chain" id="PRO_5002721008" description="SsuA/THI5-like domain-containing protein" evidence="1">
    <location>
        <begin position="38"/>
        <end position="352"/>
    </location>
</feature>
<gene>
    <name evidence="3" type="ordered locus">AZC_0026</name>
</gene>
<dbReference type="PANTHER" id="PTHR31528">
    <property type="entry name" value="4-AMINO-5-HYDROXYMETHYL-2-METHYLPYRIMIDINE PHOSPHATE SYNTHASE THI11-RELATED"/>
    <property type="match status" value="1"/>
</dbReference>
<evidence type="ECO:0000256" key="1">
    <source>
        <dbReference type="SAM" id="SignalP"/>
    </source>
</evidence>
<evidence type="ECO:0000313" key="3">
    <source>
        <dbReference type="EMBL" id="BAF86024.1"/>
    </source>
</evidence>
<dbReference type="Proteomes" id="UP000000270">
    <property type="component" value="Chromosome"/>
</dbReference>
<sequence length="352" mass="38211">MCLASCQRTGGRPMRHMLRGLIGALGFIAAAALPARADTDIKFALDWKFEGPSAPYFVAIDKGYYKAEGLNVTVDTGPGSVAGIARVAAGTYPLGFFDINSLVKFNDQNPDKALKAILMVYDKPPFSIVTLVKTGISKPKDLEGKVLGAPAPDGAYAQWKAFVKENAIDADKVKIENVGFPVREPMLADGKVDAITGFSFSSYFNLLQKGLKPEDIKVLLMSDYGLVLYGNAVIVNPDFAKAHPKEVAGFVRATIKGIIETARDPEAAIKSVMKRNETGDEKIELARLKMALKDNMITEWVTKNGIGGIDVDRMTKSIEQIAVTYDFKEKKPAAADIFTAEFLPPAAERMPK</sequence>
<feature type="domain" description="SsuA/THI5-like" evidence="2">
    <location>
        <begin position="54"/>
        <end position="268"/>
    </location>
</feature>
<reference evidence="3 4" key="6">
    <citation type="journal article" date="2011" name="Appl. Environ. Microbiol.">
        <title>Involvement of the azorhizobial chromosome partition gene (parA) in the onset of bacteroid differentiation during Sesbania rostrata stem nodule development.</title>
        <authorList>
            <person name="Liu CT."/>
            <person name="Lee KB."/>
            <person name="Wang YS."/>
            <person name="Peng MH."/>
            <person name="Lee KT."/>
            <person name="Suzuki S."/>
            <person name="Suzuki T."/>
            <person name="Oyaizu H."/>
        </authorList>
    </citation>
    <scope>NUCLEOTIDE SEQUENCE [LARGE SCALE GENOMIC DNA]</scope>
    <source>
        <strain evidence="4">ATCC 43989 / DSM 5975 / JCM 20966 / LMG 6465 / NBRC 14845 / NCIMB 13405 / ORS 571</strain>
    </source>
</reference>
<reference evidence="3 4" key="3">
    <citation type="journal article" date="2008" name="BMC Genomics">
        <title>The genome of the versatile nitrogen fixer Azorhizobium caulinodans ORS571.</title>
        <authorList>
            <person name="Lee KB."/>
            <person name="Backer P.D."/>
            <person name="Aono T."/>
            <person name="Liu CT."/>
            <person name="Suzuki S."/>
            <person name="Suzuki T."/>
            <person name="Kaneko T."/>
            <person name="Yamada M."/>
            <person name="Tabata S."/>
            <person name="Kupfer D.M."/>
            <person name="Najar F.Z."/>
            <person name="Wiley G.B."/>
            <person name="Roe B."/>
            <person name="Binnewies T.T."/>
            <person name="Ussery D.W."/>
            <person name="D'Haeze W."/>
            <person name="Herder J.D."/>
            <person name="Gevers D."/>
            <person name="Vereecke D."/>
            <person name="Holsters M."/>
            <person name="Oyaizu H."/>
        </authorList>
    </citation>
    <scope>NUCLEOTIDE SEQUENCE [LARGE SCALE GENOMIC DNA]</scope>
    <source>
        <strain evidence="4">ATCC 43989 / DSM 5975 / JCM 20966 / LMG 6465 / NBRC 14845 / NCIMB 13405 / ORS 571</strain>
    </source>
</reference>